<evidence type="ECO:0000313" key="1">
    <source>
        <dbReference type="EMBL" id="GKV49857.1"/>
    </source>
</evidence>
<protein>
    <submittedName>
        <fullName evidence="1">Uncharacterized protein</fullName>
    </submittedName>
</protein>
<dbReference type="AlphaFoldDB" id="A0AAV5MN44"/>
<comment type="caution">
    <text evidence="1">The sequence shown here is derived from an EMBL/GenBank/DDBJ whole genome shotgun (WGS) entry which is preliminary data.</text>
</comment>
<gene>
    <name evidence="1" type="ORF">SLEP1_g56584</name>
</gene>
<reference evidence="1 2" key="1">
    <citation type="journal article" date="2021" name="Commun. Biol.">
        <title>The genome of Shorea leprosula (Dipterocarpaceae) highlights the ecological relevance of drought in aseasonal tropical rainforests.</title>
        <authorList>
            <person name="Ng K.K.S."/>
            <person name="Kobayashi M.J."/>
            <person name="Fawcett J.A."/>
            <person name="Hatakeyama M."/>
            <person name="Paape T."/>
            <person name="Ng C.H."/>
            <person name="Ang C.C."/>
            <person name="Tnah L.H."/>
            <person name="Lee C.T."/>
            <person name="Nishiyama T."/>
            <person name="Sese J."/>
            <person name="O'Brien M.J."/>
            <person name="Copetti D."/>
            <person name="Mohd Noor M.I."/>
            <person name="Ong R.C."/>
            <person name="Putra M."/>
            <person name="Sireger I.Z."/>
            <person name="Indrioko S."/>
            <person name="Kosugi Y."/>
            <person name="Izuno A."/>
            <person name="Isagi Y."/>
            <person name="Lee S.L."/>
            <person name="Shimizu K.K."/>
        </authorList>
    </citation>
    <scope>NUCLEOTIDE SEQUENCE [LARGE SCALE GENOMIC DNA]</scope>
    <source>
        <strain evidence="1">214</strain>
    </source>
</reference>
<organism evidence="1 2">
    <name type="scientific">Rubroshorea leprosula</name>
    <dbReference type="NCBI Taxonomy" id="152421"/>
    <lineage>
        <taxon>Eukaryota</taxon>
        <taxon>Viridiplantae</taxon>
        <taxon>Streptophyta</taxon>
        <taxon>Embryophyta</taxon>
        <taxon>Tracheophyta</taxon>
        <taxon>Spermatophyta</taxon>
        <taxon>Magnoliopsida</taxon>
        <taxon>eudicotyledons</taxon>
        <taxon>Gunneridae</taxon>
        <taxon>Pentapetalae</taxon>
        <taxon>rosids</taxon>
        <taxon>malvids</taxon>
        <taxon>Malvales</taxon>
        <taxon>Dipterocarpaceae</taxon>
        <taxon>Rubroshorea</taxon>
    </lineage>
</organism>
<dbReference type="Proteomes" id="UP001054252">
    <property type="component" value="Unassembled WGS sequence"/>
</dbReference>
<dbReference type="EMBL" id="BPVZ01000323">
    <property type="protein sequence ID" value="GKV49857.1"/>
    <property type="molecule type" value="Genomic_DNA"/>
</dbReference>
<sequence>MVRLFQYKYIIVLRHRYAHQPHYRAKIFTYAPKLPLPKP</sequence>
<name>A0AAV5MN44_9ROSI</name>
<proteinExistence type="predicted"/>
<evidence type="ECO:0000313" key="2">
    <source>
        <dbReference type="Proteomes" id="UP001054252"/>
    </source>
</evidence>
<keyword evidence="2" id="KW-1185">Reference proteome</keyword>
<accession>A0AAV5MN44</accession>